<dbReference type="Pfam" id="PF02518">
    <property type="entry name" value="HATPase_c"/>
    <property type="match status" value="1"/>
</dbReference>
<evidence type="ECO:0000256" key="4">
    <source>
        <dbReference type="ARBA" id="ARBA00022679"/>
    </source>
</evidence>
<dbReference type="SUPFAM" id="SSF48452">
    <property type="entry name" value="TPR-like"/>
    <property type="match status" value="2"/>
</dbReference>
<dbReference type="PRINTS" id="PR00344">
    <property type="entry name" value="BCTRLSENSOR"/>
</dbReference>
<dbReference type="EMBL" id="RZNH01000012">
    <property type="protein sequence ID" value="NOU59936.1"/>
    <property type="molecule type" value="Genomic_DNA"/>
</dbReference>
<evidence type="ECO:0000256" key="8">
    <source>
        <dbReference type="SAM" id="Phobius"/>
    </source>
</evidence>
<evidence type="ECO:0000256" key="6">
    <source>
        <dbReference type="ARBA" id="ARBA00023012"/>
    </source>
</evidence>
<dbReference type="PANTHER" id="PTHR43711">
    <property type="entry name" value="TWO-COMPONENT HISTIDINE KINASE"/>
    <property type="match status" value="1"/>
</dbReference>
<dbReference type="Proteomes" id="UP000732105">
    <property type="component" value="Unassembled WGS sequence"/>
</dbReference>
<dbReference type="InterPro" id="IPR050736">
    <property type="entry name" value="Sensor_HK_Regulatory"/>
</dbReference>
<keyword evidence="8" id="KW-0812">Transmembrane</keyword>
<reference evidence="11 12" key="1">
    <citation type="submission" date="2018-12" db="EMBL/GenBank/DDBJ databases">
        <title>Marinifilum JC070 sp. nov., a marine bacterium isolated from Yongle Blue Hole in the South China Sea.</title>
        <authorList>
            <person name="Fu T."/>
        </authorList>
    </citation>
    <scope>NUCLEOTIDE SEQUENCE [LARGE SCALE GENOMIC DNA]</scope>
    <source>
        <strain evidence="11 12">JC070</strain>
    </source>
</reference>
<dbReference type="PROSITE" id="PS50109">
    <property type="entry name" value="HIS_KIN"/>
    <property type="match status" value="1"/>
</dbReference>
<dbReference type="SUPFAM" id="SSF47384">
    <property type="entry name" value="Homodimeric domain of signal transducing histidine kinase"/>
    <property type="match status" value="1"/>
</dbReference>
<dbReference type="SMART" id="SM00387">
    <property type="entry name" value="HATPase_c"/>
    <property type="match status" value="1"/>
</dbReference>
<comment type="catalytic activity">
    <reaction evidence="1">
        <text>ATP + protein L-histidine = ADP + protein N-phospho-L-histidine.</text>
        <dbReference type="EC" id="2.7.13.3"/>
    </reaction>
</comment>
<evidence type="ECO:0000256" key="9">
    <source>
        <dbReference type="SAM" id="SignalP"/>
    </source>
</evidence>
<keyword evidence="3" id="KW-0597">Phosphoprotein</keyword>
<dbReference type="CDD" id="cd00082">
    <property type="entry name" value="HisKA"/>
    <property type="match status" value="1"/>
</dbReference>
<protein>
    <recommendedName>
        <fullName evidence="2">histidine kinase</fullName>
        <ecNumber evidence="2">2.7.13.3</ecNumber>
    </recommendedName>
</protein>
<feature type="transmembrane region" description="Helical" evidence="8">
    <location>
        <begin position="394"/>
        <end position="412"/>
    </location>
</feature>
<dbReference type="SMART" id="SM00028">
    <property type="entry name" value="TPR"/>
    <property type="match status" value="4"/>
</dbReference>
<dbReference type="InterPro" id="IPR011990">
    <property type="entry name" value="TPR-like_helical_dom_sf"/>
</dbReference>
<feature type="repeat" description="TPR" evidence="7">
    <location>
        <begin position="242"/>
        <end position="275"/>
    </location>
</feature>
<evidence type="ECO:0000313" key="11">
    <source>
        <dbReference type="EMBL" id="NOU59936.1"/>
    </source>
</evidence>
<dbReference type="GO" id="GO:0016301">
    <property type="term" value="F:kinase activity"/>
    <property type="evidence" value="ECO:0007669"/>
    <property type="project" value="UniProtKB-KW"/>
</dbReference>
<dbReference type="PROSITE" id="PS50293">
    <property type="entry name" value="TPR_REGION"/>
    <property type="match status" value="1"/>
</dbReference>
<feature type="signal peptide" evidence="9">
    <location>
        <begin position="1"/>
        <end position="22"/>
    </location>
</feature>
<dbReference type="SUPFAM" id="SSF55874">
    <property type="entry name" value="ATPase domain of HSP90 chaperone/DNA topoisomerase II/histidine kinase"/>
    <property type="match status" value="1"/>
</dbReference>
<evidence type="ECO:0000313" key="12">
    <source>
        <dbReference type="Proteomes" id="UP000732105"/>
    </source>
</evidence>
<evidence type="ECO:0000256" key="3">
    <source>
        <dbReference type="ARBA" id="ARBA00022553"/>
    </source>
</evidence>
<sequence>MPLKWLFLLFSFCILTSADLMSQSGGKTVSQLFTEKEVVEEVQNLSNECWRLRELHSDSALILGQKALDLALEYKLNGELPRIYGFIGVIQLHYLYKTKESIPNLQNALKYSLQQKDSIQLAYSYNNLGDLYLMTGNVPLSLRYSIQSVDLFEKLNHPAGKSYAFVNVGLVYRENKDFDSALNYFNKAVEIWKSTGNEIGVGSVYREVARTHEAMGDLNEAMSYYQKSYAMSLGNEKHRYAAFCLNGMANIFLIQGEYEKSLDYYTKALHLNRKQNHEFGLVDNYIGIALVNAYKRNREEGEKYLTYAMNTALKLGVNRQMIEVSKSYIDFYKILGDFEHATLSSEKFHVLYDSVLSLQQFEIINEMERSFEVQNDLLHTEQELQTNKLLEQNLVIVILLMVVVIAVMIWRYRTNKKISRKLEEMNQSKDKLFSVISHDLKNPFNSLIGFSELLLLEIDKEDYHKSKRFAKYINQAAVEGLKLLTSLLQWSLSQAGKIQFNPQESDFNDIMKELYEFYEIEVNQHHIELQIQNTVNSVFVDPDIIRIVLMNIISNAIKYTDENGTICLNASQNATNIHIEIKDSGIGMSESLVDQLFTKKTFTQSKAGVRGEQGTGLGLSVVQELVQLHKGSIKVESREGLGTTFTLQFPCNSSLN</sequence>
<feature type="domain" description="Histidine kinase" evidence="10">
    <location>
        <begin position="435"/>
        <end position="653"/>
    </location>
</feature>
<comment type="caution">
    <text evidence="11">The sequence shown here is derived from an EMBL/GenBank/DDBJ whole genome shotgun (WGS) entry which is preliminary data.</text>
</comment>
<dbReference type="InterPro" id="IPR003661">
    <property type="entry name" value="HisK_dim/P_dom"/>
</dbReference>
<dbReference type="Gene3D" id="1.10.287.130">
    <property type="match status" value="1"/>
</dbReference>
<evidence type="ECO:0000256" key="7">
    <source>
        <dbReference type="PROSITE-ProRule" id="PRU00339"/>
    </source>
</evidence>
<dbReference type="Gene3D" id="3.30.565.10">
    <property type="entry name" value="Histidine kinase-like ATPase, C-terminal domain"/>
    <property type="match status" value="1"/>
</dbReference>
<dbReference type="PANTHER" id="PTHR43711:SF26">
    <property type="entry name" value="SENSOR HISTIDINE KINASE RCSC"/>
    <property type="match status" value="1"/>
</dbReference>
<dbReference type="InterPro" id="IPR019734">
    <property type="entry name" value="TPR_rpt"/>
</dbReference>
<dbReference type="EC" id="2.7.13.3" evidence="2"/>
<dbReference type="PROSITE" id="PS50005">
    <property type="entry name" value="TPR"/>
    <property type="match status" value="2"/>
</dbReference>
<dbReference type="SMART" id="SM00388">
    <property type="entry name" value="HisKA"/>
    <property type="match status" value="1"/>
</dbReference>
<dbReference type="InterPro" id="IPR005467">
    <property type="entry name" value="His_kinase_dom"/>
</dbReference>
<proteinExistence type="predicted"/>
<name>A0ABX1WUZ8_9BACT</name>
<dbReference type="Gene3D" id="1.25.40.10">
    <property type="entry name" value="Tetratricopeptide repeat domain"/>
    <property type="match status" value="2"/>
</dbReference>
<evidence type="ECO:0000259" key="10">
    <source>
        <dbReference type="PROSITE" id="PS50109"/>
    </source>
</evidence>
<accession>A0ABX1WUZ8</accession>
<dbReference type="InterPro" id="IPR036097">
    <property type="entry name" value="HisK_dim/P_sf"/>
</dbReference>
<evidence type="ECO:0000256" key="1">
    <source>
        <dbReference type="ARBA" id="ARBA00000085"/>
    </source>
</evidence>
<dbReference type="InterPro" id="IPR003594">
    <property type="entry name" value="HATPase_dom"/>
</dbReference>
<evidence type="ECO:0000256" key="2">
    <source>
        <dbReference type="ARBA" id="ARBA00012438"/>
    </source>
</evidence>
<keyword evidence="8" id="KW-1133">Transmembrane helix</keyword>
<keyword evidence="4" id="KW-0808">Transferase</keyword>
<keyword evidence="6" id="KW-0902">Two-component regulatory system</keyword>
<organism evidence="11 12">
    <name type="scientific">Marinifilum caeruleilacunae</name>
    <dbReference type="NCBI Taxonomy" id="2499076"/>
    <lineage>
        <taxon>Bacteria</taxon>
        <taxon>Pseudomonadati</taxon>
        <taxon>Bacteroidota</taxon>
        <taxon>Bacteroidia</taxon>
        <taxon>Marinilabiliales</taxon>
        <taxon>Marinifilaceae</taxon>
    </lineage>
</organism>
<dbReference type="InterPro" id="IPR004358">
    <property type="entry name" value="Sig_transdc_His_kin-like_C"/>
</dbReference>
<keyword evidence="12" id="KW-1185">Reference proteome</keyword>
<gene>
    <name evidence="11" type="ORF">ELS83_08885</name>
</gene>
<dbReference type="InterPro" id="IPR036890">
    <property type="entry name" value="HATPase_C_sf"/>
</dbReference>
<keyword evidence="8" id="KW-0472">Membrane</keyword>
<evidence type="ECO:0000256" key="5">
    <source>
        <dbReference type="ARBA" id="ARBA00022777"/>
    </source>
</evidence>
<keyword evidence="5 11" id="KW-0418">Kinase</keyword>
<dbReference type="Pfam" id="PF13424">
    <property type="entry name" value="TPR_12"/>
    <property type="match status" value="1"/>
</dbReference>
<keyword evidence="9" id="KW-0732">Signal</keyword>
<keyword evidence="7" id="KW-0802">TPR repeat</keyword>
<dbReference type="Pfam" id="PF00515">
    <property type="entry name" value="TPR_1"/>
    <property type="match status" value="1"/>
</dbReference>
<dbReference type="Pfam" id="PF00512">
    <property type="entry name" value="HisKA"/>
    <property type="match status" value="1"/>
</dbReference>
<feature type="chain" id="PRO_5045342813" description="histidine kinase" evidence="9">
    <location>
        <begin position="23"/>
        <end position="656"/>
    </location>
</feature>
<feature type="repeat" description="TPR" evidence="7">
    <location>
        <begin position="162"/>
        <end position="195"/>
    </location>
</feature>